<evidence type="ECO:0000256" key="1">
    <source>
        <dbReference type="SAM" id="MobiDB-lite"/>
    </source>
</evidence>
<feature type="region of interest" description="Disordered" evidence="1">
    <location>
        <begin position="265"/>
        <end position="322"/>
    </location>
</feature>
<keyword evidence="3" id="KW-1185">Reference proteome</keyword>
<dbReference type="Proteomes" id="UP000799302">
    <property type="component" value="Unassembled WGS sequence"/>
</dbReference>
<evidence type="ECO:0000313" key="2">
    <source>
        <dbReference type="EMBL" id="KAF2665948.1"/>
    </source>
</evidence>
<feature type="compositionally biased region" description="Basic residues" evidence="1">
    <location>
        <begin position="278"/>
        <end position="293"/>
    </location>
</feature>
<dbReference type="EMBL" id="MU004239">
    <property type="protein sequence ID" value="KAF2665948.1"/>
    <property type="molecule type" value="Genomic_DNA"/>
</dbReference>
<organism evidence="2 3">
    <name type="scientific">Microthyrium microscopicum</name>
    <dbReference type="NCBI Taxonomy" id="703497"/>
    <lineage>
        <taxon>Eukaryota</taxon>
        <taxon>Fungi</taxon>
        <taxon>Dikarya</taxon>
        <taxon>Ascomycota</taxon>
        <taxon>Pezizomycotina</taxon>
        <taxon>Dothideomycetes</taxon>
        <taxon>Dothideomycetes incertae sedis</taxon>
        <taxon>Microthyriales</taxon>
        <taxon>Microthyriaceae</taxon>
        <taxon>Microthyrium</taxon>
    </lineage>
</organism>
<name>A0A6A6U491_9PEZI</name>
<feature type="region of interest" description="Disordered" evidence="1">
    <location>
        <begin position="83"/>
        <end position="104"/>
    </location>
</feature>
<feature type="compositionally biased region" description="Basic and acidic residues" evidence="1">
    <location>
        <begin position="309"/>
        <end position="322"/>
    </location>
</feature>
<gene>
    <name evidence="2" type="ORF">BT63DRAFT_458313</name>
</gene>
<feature type="compositionally biased region" description="Basic and acidic residues" evidence="1">
    <location>
        <begin position="129"/>
        <end position="138"/>
    </location>
</feature>
<accession>A0A6A6U491</accession>
<dbReference type="AlphaFoldDB" id="A0A6A6U491"/>
<reference evidence="2" key="1">
    <citation type="journal article" date="2020" name="Stud. Mycol.">
        <title>101 Dothideomycetes genomes: a test case for predicting lifestyles and emergence of pathogens.</title>
        <authorList>
            <person name="Haridas S."/>
            <person name="Albert R."/>
            <person name="Binder M."/>
            <person name="Bloem J."/>
            <person name="Labutti K."/>
            <person name="Salamov A."/>
            <person name="Andreopoulos B."/>
            <person name="Baker S."/>
            <person name="Barry K."/>
            <person name="Bills G."/>
            <person name="Bluhm B."/>
            <person name="Cannon C."/>
            <person name="Castanera R."/>
            <person name="Culley D."/>
            <person name="Daum C."/>
            <person name="Ezra D."/>
            <person name="Gonzalez J."/>
            <person name="Henrissat B."/>
            <person name="Kuo A."/>
            <person name="Liang C."/>
            <person name="Lipzen A."/>
            <person name="Lutzoni F."/>
            <person name="Magnuson J."/>
            <person name="Mondo S."/>
            <person name="Nolan M."/>
            <person name="Ohm R."/>
            <person name="Pangilinan J."/>
            <person name="Park H.-J."/>
            <person name="Ramirez L."/>
            <person name="Alfaro M."/>
            <person name="Sun H."/>
            <person name="Tritt A."/>
            <person name="Yoshinaga Y."/>
            <person name="Zwiers L.-H."/>
            <person name="Turgeon B."/>
            <person name="Goodwin S."/>
            <person name="Spatafora J."/>
            <person name="Crous P."/>
            <person name="Grigoriev I."/>
        </authorList>
    </citation>
    <scope>NUCLEOTIDE SEQUENCE</scope>
    <source>
        <strain evidence="2">CBS 115976</strain>
    </source>
</reference>
<feature type="region of interest" description="Disordered" evidence="1">
    <location>
        <begin position="129"/>
        <end position="158"/>
    </location>
</feature>
<protein>
    <submittedName>
        <fullName evidence="2">Uncharacterized protein</fullName>
    </submittedName>
</protein>
<proteinExistence type="predicted"/>
<evidence type="ECO:0000313" key="3">
    <source>
        <dbReference type="Proteomes" id="UP000799302"/>
    </source>
</evidence>
<sequence>MCDHETQYRYAKHGFAGLDKSDAREVRLVMASECEKDKEYARRIEALIRRFAAERKSNAIARAAGKTVHPPWIWKRHSYGRDGRTRVEDSPVPEGPIDHSHHDPVLTDMARTRYDKDVAEYKLLRGRSEHLSPSKSNEKISLPADETSPLAKGPAMEAPDDSRWMEEIFFKNGKRCNFGQKERSLFEPYMKARVSKDLFIPAYRITHESFLVWEKKGFDKPRCKGWLKKQQRRERAELKVRLERPECTETQLRIERLEIASRQRQMQAFRDGDPSYQRKLKRRSAQRKERKLNRQTAQSHKQRQKSKQIGHDGGKENGGELF</sequence>